<gene>
    <name evidence="3" type="primary">gb15317</name>
    <name evidence="3" type="ORF">PR202_gb15317</name>
</gene>
<name>A0AAV5EXM7_ELECO</name>
<evidence type="ECO:0000313" key="4">
    <source>
        <dbReference type="Proteomes" id="UP001054889"/>
    </source>
</evidence>
<proteinExistence type="predicted"/>
<reference evidence="3" key="2">
    <citation type="submission" date="2021-12" db="EMBL/GenBank/DDBJ databases">
        <title>Resequencing data analysis of finger millet.</title>
        <authorList>
            <person name="Hatakeyama M."/>
            <person name="Aluri S."/>
            <person name="Balachadran M.T."/>
            <person name="Sivarajan S.R."/>
            <person name="Poveda L."/>
            <person name="Shimizu-Inatsugi R."/>
            <person name="Schlapbach R."/>
            <person name="Sreeman S.M."/>
            <person name="Shimizu K.K."/>
        </authorList>
    </citation>
    <scope>NUCLEOTIDE SEQUENCE</scope>
</reference>
<evidence type="ECO:0000256" key="1">
    <source>
        <dbReference type="SAM" id="Coils"/>
    </source>
</evidence>
<organism evidence="3 4">
    <name type="scientific">Eleusine coracana subsp. coracana</name>
    <dbReference type="NCBI Taxonomy" id="191504"/>
    <lineage>
        <taxon>Eukaryota</taxon>
        <taxon>Viridiplantae</taxon>
        <taxon>Streptophyta</taxon>
        <taxon>Embryophyta</taxon>
        <taxon>Tracheophyta</taxon>
        <taxon>Spermatophyta</taxon>
        <taxon>Magnoliopsida</taxon>
        <taxon>Liliopsida</taxon>
        <taxon>Poales</taxon>
        <taxon>Poaceae</taxon>
        <taxon>PACMAD clade</taxon>
        <taxon>Chloridoideae</taxon>
        <taxon>Cynodonteae</taxon>
        <taxon>Eleusininae</taxon>
        <taxon>Eleusine</taxon>
    </lineage>
</organism>
<dbReference type="PANTHER" id="PTHR34562:SF7">
    <property type="entry name" value="OS04G0471300 PROTEIN"/>
    <property type="match status" value="1"/>
</dbReference>
<accession>A0AAV5EXM7</accession>
<feature type="coiled-coil region" evidence="1">
    <location>
        <begin position="108"/>
        <end position="219"/>
    </location>
</feature>
<protein>
    <submittedName>
        <fullName evidence="3">Uncharacterized protein</fullName>
    </submittedName>
</protein>
<dbReference type="InterPro" id="IPR044696">
    <property type="entry name" value="WIP1/2/3"/>
</dbReference>
<dbReference type="PANTHER" id="PTHR34562">
    <property type="entry name" value="WPP DOMAIN-INTERACTING PROTEIN 2"/>
    <property type="match status" value="1"/>
</dbReference>
<feature type="compositionally biased region" description="Basic and acidic residues" evidence="2">
    <location>
        <begin position="40"/>
        <end position="56"/>
    </location>
</feature>
<reference evidence="3" key="1">
    <citation type="journal article" date="2018" name="DNA Res.">
        <title>Multiple hybrid de novo genome assembly of finger millet, an orphan allotetraploid crop.</title>
        <authorList>
            <person name="Hatakeyama M."/>
            <person name="Aluri S."/>
            <person name="Balachadran M.T."/>
            <person name="Sivarajan S.R."/>
            <person name="Patrignani A."/>
            <person name="Gruter S."/>
            <person name="Poveda L."/>
            <person name="Shimizu-Inatsugi R."/>
            <person name="Baeten J."/>
            <person name="Francoijs K.J."/>
            <person name="Nataraja K.N."/>
            <person name="Reddy Y.A.N."/>
            <person name="Phadnis S."/>
            <person name="Ravikumar R.L."/>
            <person name="Schlapbach R."/>
            <person name="Sreeman S.M."/>
            <person name="Shimizu K.K."/>
        </authorList>
    </citation>
    <scope>NUCLEOTIDE SEQUENCE</scope>
</reference>
<evidence type="ECO:0000313" key="3">
    <source>
        <dbReference type="EMBL" id="GJN27304.1"/>
    </source>
</evidence>
<keyword evidence="1" id="KW-0175">Coiled coil</keyword>
<keyword evidence="4" id="KW-1185">Reference proteome</keyword>
<comment type="caution">
    <text evidence="3">The sequence shown here is derived from an EMBL/GenBank/DDBJ whole genome shotgun (WGS) entry which is preliminary data.</text>
</comment>
<dbReference type="Proteomes" id="UP001054889">
    <property type="component" value="Unassembled WGS sequence"/>
</dbReference>
<feature type="region of interest" description="Disordered" evidence="2">
    <location>
        <begin position="30"/>
        <end position="83"/>
    </location>
</feature>
<evidence type="ECO:0000256" key="2">
    <source>
        <dbReference type="SAM" id="MobiDB-lite"/>
    </source>
</evidence>
<dbReference type="AlphaFoldDB" id="A0AAV5EXM7"/>
<dbReference type="EMBL" id="BQKI01000079">
    <property type="protein sequence ID" value="GJN27304.1"/>
    <property type="molecule type" value="Genomic_DNA"/>
</dbReference>
<sequence length="327" mass="36919">MKDKKFASLVEPYLIAYDAGDAFSKRRHKTMSMSYDGDQSEDRQSEEVQSAYKRENEADEETEVRANFGLHHTEEQGEQNEETDWSWVLQDKDGDPLAESISSLQTTQEVLENEVQKLSGLVKDSEAEESTCGNDGQDVIVLPHGRVDVFEMNEKMQHLEQKLKEASDTIRQKDLRISNLEIAIDDAHRPLLEEDAANIVQLEMEVERQLQDKIQAEIQWLVMVKAKQNWQVRAEDRLGGAQVLGWGQHENDAQATGHGEQDRHAEGTGVQAGVARERALQDDGSPKDAEQNLQSVPVWPRTADNVVYSLKIFFAEVSVSFSDVVPT</sequence>